<dbReference type="PANTHER" id="PTHR42852">
    <property type="entry name" value="THIOL:DISULFIDE INTERCHANGE PROTEIN DSBE"/>
    <property type="match status" value="1"/>
</dbReference>
<evidence type="ECO:0000313" key="4">
    <source>
        <dbReference type="Proteomes" id="UP000186720"/>
    </source>
</evidence>
<dbReference type="Pfam" id="PF08534">
    <property type="entry name" value="Redoxin"/>
    <property type="match status" value="1"/>
</dbReference>
<dbReference type="InterPro" id="IPR036249">
    <property type="entry name" value="Thioredoxin-like_sf"/>
</dbReference>
<protein>
    <recommendedName>
        <fullName evidence="2">Thioredoxin domain-containing protein</fullName>
    </recommendedName>
</protein>
<sequence>MKKITTYIVLATLCLKFTANAQDKPINITALKIGDQVPDITINNILNYKDKDGKPGTHAKTSDFKGKLLILDFWATWCSPCVAMIPKMDSLQKQFDGEVQFLPVAYQSQAIVQTFLSKFQKQQHKTYELPDVVEDRELSILFPHKELPHFVWINGKGIVKSITEYDIVDKGHIEQLLKTDSISVRQKHDVFIPFDKDKPLLINGNGGNGDNIIFHSLITPYKDGLPWSVNFDYFEPGKPRHITALNQSIANLFATAFGGDQYWFGSNKRLFLTKDSSYLTSHLHGQAVKDWMGNGHGFSYELIVPSIMAKDLFPIMQNDLIRFFYKYDVSIQKVQTKCLALVRTSSIDKIQSKGGPTITNFDKQGCQIKNNYLVQLTGRLDIQYLQNRSPVVDATGYNRPVDLNIDANLSNLEQLNAELKKYDLALKESIQPVEMLVFKDRK</sequence>
<dbReference type="RefSeq" id="WP_074488786.1">
    <property type="nucleotide sequence ID" value="NZ_FPAM01000002.1"/>
</dbReference>
<dbReference type="Gene3D" id="3.40.30.10">
    <property type="entry name" value="Glutaredoxin"/>
    <property type="match status" value="1"/>
</dbReference>
<keyword evidence="1" id="KW-0732">Signal</keyword>
<dbReference type="InterPro" id="IPR013740">
    <property type="entry name" value="Redoxin"/>
</dbReference>
<organism evidence="3 4">
    <name type="scientific">Mucilaginibacter polytrichastri</name>
    <dbReference type="NCBI Taxonomy" id="1302689"/>
    <lineage>
        <taxon>Bacteria</taxon>
        <taxon>Pseudomonadati</taxon>
        <taxon>Bacteroidota</taxon>
        <taxon>Sphingobacteriia</taxon>
        <taxon>Sphingobacteriales</taxon>
        <taxon>Sphingobacteriaceae</taxon>
        <taxon>Mucilaginibacter</taxon>
    </lineage>
</organism>
<dbReference type="SUPFAM" id="SSF52833">
    <property type="entry name" value="Thioredoxin-like"/>
    <property type="match status" value="1"/>
</dbReference>
<feature type="domain" description="Thioredoxin" evidence="2">
    <location>
        <begin position="31"/>
        <end position="187"/>
    </location>
</feature>
<comment type="caution">
    <text evidence="3">The sequence shown here is derived from an EMBL/GenBank/DDBJ whole genome shotgun (WGS) entry which is preliminary data.</text>
</comment>
<dbReference type="OrthoDB" id="1118217at2"/>
<feature type="chain" id="PRO_5010210428" description="Thioredoxin domain-containing protein" evidence="1">
    <location>
        <begin position="22"/>
        <end position="442"/>
    </location>
</feature>
<dbReference type="AlphaFoldDB" id="A0A1Q5ZWA2"/>
<gene>
    <name evidence="3" type="ORF">RG47T_1486</name>
</gene>
<evidence type="ECO:0000313" key="3">
    <source>
        <dbReference type="EMBL" id="OKS86039.1"/>
    </source>
</evidence>
<dbReference type="PANTHER" id="PTHR42852:SF13">
    <property type="entry name" value="PROTEIN DIPZ"/>
    <property type="match status" value="1"/>
</dbReference>
<evidence type="ECO:0000256" key="1">
    <source>
        <dbReference type="SAM" id="SignalP"/>
    </source>
</evidence>
<reference evidence="3 4" key="1">
    <citation type="submission" date="2016-11" db="EMBL/GenBank/DDBJ databases">
        <title>Whole Genome Sequencing of Mucilaginibacter polytrichastri RG4-7(T) isolated from the moss sample.</title>
        <authorList>
            <person name="Li Y."/>
        </authorList>
    </citation>
    <scope>NUCLEOTIDE SEQUENCE [LARGE SCALE GENOMIC DNA]</scope>
    <source>
        <strain evidence="3 4">RG4-7</strain>
    </source>
</reference>
<dbReference type="InterPro" id="IPR013766">
    <property type="entry name" value="Thioredoxin_domain"/>
</dbReference>
<dbReference type="Proteomes" id="UP000186720">
    <property type="component" value="Unassembled WGS sequence"/>
</dbReference>
<dbReference type="CDD" id="cd02966">
    <property type="entry name" value="TlpA_like_family"/>
    <property type="match status" value="1"/>
</dbReference>
<feature type="signal peptide" evidence="1">
    <location>
        <begin position="1"/>
        <end position="21"/>
    </location>
</feature>
<dbReference type="GO" id="GO:0016491">
    <property type="term" value="F:oxidoreductase activity"/>
    <property type="evidence" value="ECO:0007669"/>
    <property type="project" value="InterPro"/>
</dbReference>
<dbReference type="PROSITE" id="PS51352">
    <property type="entry name" value="THIOREDOXIN_2"/>
    <property type="match status" value="1"/>
</dbReference>
<dbReference type="InterPro" id="IPR050553">
    <property type="entry name" value="Thioredoxin_ResA/DsbE_sf"/>
</dbReference>
<proteinExistence type="predicted"/>
<dbReference type="STRING" id="1302689.RG47T_1486"/>
<dbReference type="EMBL" id="MPPL01000001">
    <property type="protein sequence ID" value="OKS86039.1"/>
    <property type="molecule type" value="Genomic_DNA"/>
</dbReference>
<accession>A0A1Q5ZWA2</accession>
<keyword evidence="4" id="KW-1185">Reference proteome</keyword>
<evidence type="ECO:0000259" key="2">
    <source>
        <dbReference type="PROSITE" id="PS51352"/>
    </source>
</evidence>
<name>A0A1Q5ZWA2_9SPHI</name>